<dbReference type="Proteomes" id="UP001152561">
    <property type="component" value="Unassembled WGS sequence"/>
</dbReference>
<evidence type="ECO:0000313" key="3">
    <source>
        <dbReference type="EMBL" id="KAJ8545533.1"/>
    </source>
</evidence>
<protein>
    <submittedName>
        <fullName evidence="3">Uncharacterized protein</fullName>
    </submittedName>
</protein>
<feature type="region of interest" description="Disordered" evidence="2">
    <location>
        <begin position="1"/>
        <end position="30"/>
    </location>
</feature>
<accession>A0A9Q1R8L7</accession>
<feature type="compositionally biased region" description="Basic and acidic residues" evidence="2">
    <location>
        <begin position="11"/>
        <end position="20"/>
    </location>
</feature>
<proteinExistence type="predicted"/>
<dbReference type="OrthoDB" id="1897584at2759"/>
<evidence type="ECO:0000313" key="4">
    <source>
        <dbReference type="Proteomes" id="UP001152561"/>
    </source>
</evidence>
<sequence length="212" mass="24664">MSVSKSSARKRVSEREIPKSERKRRVSAAEDEFDAEFSDDIKGIMTALKQIREKAQQDGPKKKQSLGAFLVTSEVKSKIDELKLKLEKDRQSFAKALSKSSKECENLLKTDTTKFQSIYEKFNEKATHLQSLKDAISKYEEEKERLFMRYEQLRKKEKSMISELEQDSTKLISELEESLKKKKQDDKEFSFLRKTLGSFLDNAEVEDFPPDD</sequence>
<dbReference type="EMBL" id="JAJAGQ010000013">
    <property type="protein sequence ID" value="KAJ8545533.1"/>
    <property type="molecule type" value="Genomic_DNA"/>
</dbReference>
<evidence type="ECO:0000256" key="1">
    <source>
        <dbReference type="SAM" id="Coils"/>
    </source>
</evidence>
<comment type="caution">
    <text evidence="3">The sequence shown here is derived from an EMBL/GenBank/DDBJ whole genome shotgun (WGS) entry which is preliminary data.</text>
</comment>
<dbReference type="PANTHER" id="PTHR35295">
    <property type="entry name" value="DNA LIGASE-LIKE PROTEIN"/>
    <property type="match status" value="1"/>
</dbReference>
<feature type="coiled-coil region" evidence="1">
    <location>
        <begin position="122"/>
        <end position="181"/>
    </location>
</feature>
<gene>
    <name evidence="3" type="ORF">K7X08_018116</name>
</gene>
<dbReference type="PANTHER" id="PTHR35295:SF1">
    <property type="entry name" value="DNA LIGASE-LIKE PROTEIN"/>
    <property type="match status" value="1"/>
</dbReference>
<keyword evidence="1" id="KW-0175">Coiled coil</keyword>
<name>A0A9Q1R8L7_9SOLA</name>
<reference evidence="4" key="1">
    <citation type="journal article" date="2023" name="Proc. Natl. Acad. Sci. U.S.A.">
        <title>Genomic and structural basis for evolution of tropane alkaloid biosynthesis.</title>
        <authorList>
            <person name="Wanga Y.-J."/>
            <person name="Taina T."/>
            <person name="Yua J.-Y."/>
            <person name="Lia J."/>
            <person name="Xua B."/>
            <person name="Chenc J."/>
            <person name="D'Auriad J.C."/>
            <person name="Huanga J.-P."/>
            <person name="Huanga S.-X."/>
        </authorList>
    </citation>
    <scope>NUCLEOTIDE SEQUENCE [LARGE SCALE GENOMIC DNA]</scope>
    <source>
        <strain evidence="4">cv. KIB-2019</strain>
    </source>
</reference>
<organism evidence="3 4">
    <name type="scientific">Anisodus acutangulus</name>
    <dbReference type="NCBI Taxonomy" id="402998"/>
    <lineage>
        <taxon>Eukaryota</taxon>
        <taxon>Viridiplantae</taxon>
        <taxon>Streptophyta</taxon>
        <taxon>Embryophyta</taxon>
        <taxon>Tracheophyta</taxon>
        <taxon>Spermatophyta</taxon>
        <taxon>Magnoliopsida</taxon>
        <taxon>eudicotyledons</taxon>
        <taxon>Gunneridae</taxon>
        <taxon>Pentapetalae</taxon>
        <taxon>asterids</taxon>
        <taxon>lamiids</taxon>
        <taxon>Solanales</taxon>
        <taxon>Solanaceae</taxon>
        <taxon>Solanoideae</taxon>
        <taxon>Hyoscyameae</taxon>
        <taxon>Anisodus</taxon>
    </lineage>
</organism>
<keyword evidence="4" id="KW-1185">Reference proteome</keyword>
<evidence type="ECO:0000256" key="2">
    <source>
        <dbReference type="SAM" id="MobiDB-lite"/>
    </source>
</evidence>
<dbReference type="AlphaFoldDB" id="A0A9Q1R8L7"/>